<dbReference type="OrthoDB" id="27006at2759"/>
<proteinExistence type="inferred from homology"/>
<evidence type="ECO:0000256" key="2">
    <source>
        <dbReference type="ARBA" id="ARBA00022840"/>
    </source>
</evidence>
<evidence type="ECO:0000256" key="4">
    <source>
        <dbReference type="SAM" id="MobiDB-lite"/>
    </source>
</evidence>
<dbReference type="SUPFAM" id="SSF52540">
    <property type="entry name" value="P-loop containing nucleoside triphosphate hydrolases"/>
    <property type="match status" value="1"/>
</dbReference>
<dbReference type="PROSITE" id="PS00674">
    <property type="entry name" value="AAA"/>
    <property type="match status" value="1"/>
</dbReference>
<dbReference type="InterPro" id="IPR015415">
    <property type="entry name" value="Spast_Vps4_C"/>
</dbReference>
<dbReference type="GeneID" id="20072134"/>
<dbReference type="PANTHER" id="PTHR23077:SF171">
    <property type="entry name" value="NUCLEAR VALOSIN-CONTAINING PROTEIN-LIKE"/>
    <property type="match status" value="1"/>
</dbReference>
<dbReference type="InterPro" id="IPR050168">
    <property type="entry name" value="AAA_ATPase_domain"/>
</dbReference>
<keyword evidence="2 3" id="KW-0067">ATP-binding</keyword>
<dbReference type="Proteomes" id="UP000006769">
    <property type="component" value="Unassembled WGS sequence"/>
</dbReference>
<dbReference type="InterPro" id="IPR027417">
    <property type="entry name" value="P-loop_NTPase"/>
</dbReference>
<dbReference type="InterPro" id="IPR003960">
    <property type="entry name" value="ATPase_AAA_CS"/>
</dbReference>
<evidence type="ECO:0000259" key="5">
    <source>
        <dbReference type="Pfam" id="PF00004"/>
    </source>
</evidence>
<dbReference type="Gene3D" id="6.10.20.150">
    <property type="match status" value="1"/>
</dbReference>
<dbReference type="Pfam" id="PF00004">
    <property type="entry name" value="AAA"/>
    <property type="match status" value="1"/>
</dbReference>
<dbReference type="GO" id="GO:0097352">
    <property type="term" value="P:autophagosome maturation"/>
    <property type="evidence" value="ECO:0007669"/>
    <property type="project" value="TreeGrafter"/>
</dbReference>
<dbReference type="GO" id="GO:0005524">
    <property type="term" value="F:ATP binding"/>
    <property type="evidence" value="ECO:0007669"/>
    <property type="project" value="UniProtKB-KW"/>
</dbReference>
<evidence type="ECO:0000313" key="9">
    <source>
        <dbReference type="Proteomes" id="UP000006769"/>
    </source>
</evidence>
<dbReference type="GO" id="GO:0005634">
    <property type="term" value="C:nucleus"/>
    <property type="evidence" value="ECO:0007669"/>
    <property type="project" value="TreeGrafter"/>
</dbReference>
<dbReference type="Pfam" id="PF17862">
    <property type="entry name" value="AAA_lid_3"/>
    <property type="match status" value="1"/>
</dbReference>
<feature type="region of interest" description="Disordered" evidence="4">
    <location>
        <begin position="154"/>
        <end position="175"/>
    </location>
</feature>
<accession>K2HZ47</accession>
<dbReference type="InterPro" id="IPR041569">
    <property type="entry name" value="AAA_lid_3"/>
</dbReference>
<feature type="domain" description="AAA ATPase AAA+ lid" evidence="7">
    <location>
        <begin position="62"/>
        <end position="101"/>
    </location>
</feature>
<dbReference type="RefSeq" id="XP_008855958.1">
    <property type="nucleotide sequence ID" value="XM_008857736.1"/>
</dbReference>
<dbReference type="GO" id="GO:0051228">
    <property type="term" value="P:mitotic spindle disassembly"/>
    <property type="evidence" value="ECO:0007669"/>
    <property type="project" value="TreeGrafter"/>
</dbReference>
<dbReference type="InterPro" id="IPR003959">
    <property type="entry name" value="ATPase_AAA_core"/>
</dbReference>
<feature type="domain" description="ATPase AAA-type core" evidence="5">
    <location>
        <begin position="1"/>
        <end position="40"/>
    </location>
</feature>
<sequence>MDGMSSAKTVFIIGATNRPDIIDPALTRPGRLDQLIYIPLPDLEARVGVLQANLRKSPVAPDVNLRDIANATEGFSGADLTAICQRAVKLAIRECIKKEIEIQESGLDIVEDPVPFITRKHFEESMITARRSVSDQDVRRYESFVNTLKQSRGLVNSIPQEQPNQRNNSTSQQPNTAQNLVSDLLRDDHNQNNGNGEEDY</sequence>
<dbReference type="GO" id="GO:0031593">
    <property type="term" value="F:polyubiquitin modification-dependent protein binding"/>
    <property type="evidence" value="ECO:0007669"/>
    <property type="project" value="TreeGrafter"/>
</dbReference>
<dbReference type="GO" id="GO:0030970">
    <property type="term" value="P:retrograde protein transport, ER to cytosol"/>
    <property type="evidence" value="ECO:0007669"/>
    <property type="project" value="TreeGrafter"/>
</dbReference>
<protein>
    <submittedName>
        <fullName evidence="8">Transitional endoplasmic reticulum ATPase, putative</fullName>
    </submittedName>
</protein>
<evidence type="ECO:0000259" key="7">
    <source>
        <dbReference type="Pfam" id="PF17862"/>
    </source>
</evidence>
<dbReference type="GO" id="GO:0034098">
    <property type="term" value="C:VCP-NPL4-UFD1 AAA ATPase complex"/>
    <property type="evidence" value="ECO:0007669"/>
    <property type="project" value="TreeGrafter"/>
</dbReference>
<evidence type="ECO:0000256" key="3">
    <source>
        <dbReference type="RuleBase" id="RU003651"/>
    </source>
</evidence>
<dbReference type="PANTHER" id="PTHR23077">
    <property type="entry name" value="AAA-FAMILY ATPASE"/>
    <property type="match status" value="1"/>
</dbReference>
<keyword evidence="1 3" id="KW-0547">Nucleotide-binding</keyword>
<dbReference type="VEuPathDB" id="AmoebaDB:ENU1_047140"/>
<dbReference type="GO" id="GO:0016887">
    <property type="term" value="F:ATP hydrolysis activity"/>
    <property type="evidence" value="ECO:0007669"/>
    <property type="project" value="InterPro"/>
</dbReference>
<comment type="similarity">
    <text evidence="3">Belongs to the AAA ATPase family.</text>
</comment>
<dbReference type="Gene3D" id="3.40.50.300">
    <property type="entry name" value="P-loop containing nucleotide triphosphate hydrolases"/>
    <property type="match status" value="1"/>
</dbReference>
<organism evidence="8 9">
    <name type="scientific">Entamoeba nuttalli (strain P19)</name>
    <name type="common">Amoeba</name>
    <dbReference type="NCBI Taxonomy" id="1076696"/>
    <lineage>
        <taxon>Eukaryota</taxon>
        <taxon>Amoebozoa</taxon>
        <taxon>Evosea</taxon>
        <taxon>Archamoebae</taxon>
        <taxon>Mastigamoebida</taxon>
        <taxon>Entamoebidae</taxon>
        <taxon>Entamoeba</taxon>
    </lineage>
</organism>
<dbReference type="Pfam" id="PF09336">
    <property type="entry name" value="Vps4_C"/>
    <property type="match status" value="1"/>
</dbReference>
<evidence type="ECO:0000313" key="8">
    <source>
        <dbReference type="EMBL" id="EKE41690.1"/>
    </source>
</evidence>
<reference evidence="8 9" key="1">
    <citation type="submission" date="2011-11" db="EMBL/GenBank/DDBJ databases">
        <authorList>
            <person name="Hannick L."/>
            <person name="Karamycheva S."/>
            <person name="Lorenzi H."/>
            <person name="Caler E."/>
        </authorList>
    </citation>
    <scope>NUCLEOTIDE SEQUENCE [LARGE SCALE GENOMIC DNA]</scope>
    <source>
        <strain evidence="8 9">P19</strain>
    </source>
</reference>
<evidence type="ECO:0000259" key="6">
    <source>
        <dbReference type="Pfam" id="PF09336"/>
    </source>
</evidence>
<feature type="domain" description="Spastin/Vps4 C-terminal" evidence="6">
    <location>
        <begin position="115"/>
        <end position="146"/>
    </location>
</feature>
<dbReference type="AlphaFoldDB" id="K2HZ47"/>
<dbReference type="GO" id="GO:0005829">
    <property type="term" value="C:cytosol"/>
    <property type="evidence" value="ECO:0007669"/>
    <property type="project" value="TreeGrafter"/>
</dbReference>
<dbReference type="EMBL" id="JH925872">
    <property type="protein sequence ID" value="EKE41690.1"/>
    <property type="molecule type" value="Genomic_DNA"/>
</dbReference>
<name>K2HZ47_ENTNP</name>
<evidence type="ECO:0000256" key="1">
    <source>
        <dbReference type="ARBA" id="ARBA00022741"/>
    </source>
</evidence>
<gene>
    <name evidence="8" type="ORF">ENU1_047140</name>
</gene>